<keyword evidence="5 6" id="KW-0472">Membrane</keyword>
<evidence type="ECO:0000259" key="8">
    <source>
        <dbReference type="Pfam" id="PF24160"/>
    </source>
</evidence>
<dbReference type="Proteomes" id="UP001231518">
    <property type="component" value="Chromosome 1"/>
</dbReference>
<dbReference type="PANTHER" id="PTHR12770:SF31">
    <property type="entry name" value="RUS FAMILY MEMBER 1"/>
    <property type="match status" value="1"/>
</dbReference>
<dbReference type="AlphaFoldDB" id="A0AAD7Z3T5"/>
<feature type="domain" description="Root UVB sensitive protein C-terminal" evidence="8">
    <location>
        <begin position="428"/>
        <end position="472"/>
    </location>
</feature>
<keyword evidence="4 6" id="KW-1133">Transmembrane helix</keyword>
<feature type="domain" description="Protein root UVB sensitive/RUS" evidence="7">
    <location>
        <begin position="39"/>
        <end position="273"/>
    </location>
</feature>
<evidence type="ECO:0000313" key="10">
    <source>
        <dbReference type="Proteomes" id="UP001231518"/>
    </source>
</evidence>
<evidence type="ECO:0000313" key="9">
    <source>
        <dbReference type="EMBL" id="KAJ8737249.1"/>
    </source>
</evidence>
<gene>
    <name evidence="9" type="ORF">PYW07_000520</name>
</gene>
<dbReference type="GO" id="GO:0016020">
    <property type="term" value="C:membrane"/>
    <property type="evidence" value="ECO:0007669"/>
    <property type="project" value="UniProtKB-SubCell"/>
</dbReference>
<feature type="transmembrane region" description="Helical" evidence="6">
    <location>
        <begin position="215"/>
        <end position="241"/>
    </location>
</feature>
<dbReference type="PANTHER" id="PTHR12770">
    <property type="entry name" value="RUS1 FAMILY PROTEIN C16ORF58"/>
    <property type="match status" value="1"/>
</dbReference>
<proteinExistence type="inferred from homology"/>
<feature type="domain" description="Root UVB sensitive protein C-terminal" evidence="8">
    <location>
        <begin position="277"/>
        <end position="381"/>
    </location>
</feature>
<dbReference type="Pfam" id="PF24160">
    <property type="entry name" value="UVB_sens_C"/>
    <property type="match status" value="2"/>
</dbReference>
<reference evidence="9" key="1">
    <citation type="submission" date="2023-03" db="EMBL/GenBank/DDBJ databases">
        <title>Chromosome-level genomes of two armyworms, Mythimna separata and Mythimna loreyi, provide insights into the biosynthesis and reception of sex pheromones.</title>
        <authorList>
            <person name="Zhao H."/>
        </authorList>
    </citation>
    <scope>NUCLEOTIDE SEQUENCE</scope>
    <source>
        <strain evidence="9">BeijingLab</strain>
        <tissue evidence="9">Pupa</tissue>
    </source>
</reference>
<evidence type="ECO:0000259" key="7">
    <source>
        <dbReference type="Pfam" id="PF04884"/>
    </source>
</evidence>
<dbReference type="Pfam" id="PF04884">
    <property type="entry name" value="UVB_sens_prot"/>
    <property type="match status" value="1"/>
</dbReference>
<sequence>MYVVHDGDIIYKETYGTANKQRIYVKPPDQTNVVVYEEEKDRKVINFIARVFLPQGYPDSVSRDYTNYQIWDTAQAFCSTITGILATQEVLRGVGVGDNTATPLAATITWVIKDGCGHLGKIYFAYSRGTHLDAYSKKWRLYADTLNDAAMCIEIALPAFKNYTTVILCISTVMKAIVGVAGGATRVAMTQHHAIRSNLADVSAKDAAQETAVNLIASLAALLIITVFGSSLTIFAIMMVFHIIFNYMAVRSVCLRTLNVPRYLQIIDTYLREEIIAKPCLVNRDEPVITWSIRRNYLDRNLCGFQITIGDSMKSLVKKNPKAVSLNRIKEVYNAKDYMIYPCLKTRTIYIFLRHSATSEDILCAYFQSVLLGVIICAINKYDLPIYKSSKVASKPFAQVCEIFQKAEWSRQVREDLCECPTTAFKFNASIEVMEFLNKIVEKEWLKIKPGLEQVGWDLKKNLLIIEEWRITNVKVAKQPARQQDGSGGHTTRNFPSFNLRELSKSNNTIIDEDESKTYMIEVDNKIVTESRHIVTEDRRASTSQEQ</sequence>
<name>A0AAD7Z3T5_MYTSE</name>
<comment type="caution">
    <text evidence="9">The sequence shown here is derived from an EMBL/GenBank/DDBJ whole genome shotgun (WGS) entry which is preliminary data.</text>
</comment>
<accession>A0AAD7Z3T5</accession>
<evidence type="ECO:0000256" key="4">
    <source>
        <dbReference type="ARBA" id="ARBA00022989"/>
    </source>
</evidence>
<organism evidence="9 10">
    <name type="scientific">Mythimna separata</name>
    <name type="common">Oriental armyworm</name>
    <name type="synonym">Pseudaletia separata</name>
    <dbReference type="NCBI Taxonomy" id="271217"/>
    <lineage>
        <taxon>Eukaryota</taxon>
        <taxon>Metazoa</taxon>
        <taxon>Ecdysozoa</taxon>
        <taxon>Arthropoda</taxon>
        <taxon>Hexapoda</taxon>
        <taxon>Insecta</taxon>
        <taxon>Pterygota</taxon>
        <taxon>Neoptera</taxon>
        <taxon>Endopterygota</taxon>
        <taxon>Lepidoptera</taxon>
        <taxon>Glossata</taxon>
        <taxon>Ditrysia</taxon>
        <taxon>Noctuoidea</taxon>
        <taxon>Noctuidae</taxon>
        <taxon>Noctuinae</taxon>
        <taxon>Hadenini</taxon>
        <taxon>Mythimna</taxon>
    </lineage>
</organism>
<dbReference type="InterPro" id="IPR055412">
    <property type="entry name" value="UVB_sens_C"/>
</dbReference>
<dbReference type="InterPro" id="IPR054549">
    <property type="entry name" value="UVB_sens_RUS_dom"/>
</dbReference>
<dbReference type="EMBL" id="JARGEI010000001">
    <property type="protein sequence ID" value="KAJ8737249.1"/>
    <property type="molecule type" value="Genomic_DNA"/>
</dbReference>
<comment type="subcellular location">
    <subcellularLocation>
        <location evidence="1">Membrane</location>
    </subcellularLocation>
</comment>
<evidence type="ECO:0000256" key="5">
    <source>
        <dbReference type="ARBA" id="ARBA00023136"/>
    </source>
</evidence>
<comment type="similarity">
    <text evidence="2">Belongs to the RUS1 family.</text>
</comment>
<protein>
    <submittedName>
        <fullName evidence="9">Uncharacterized protein</fullName>
    </submittedName>
</protein>
<evidence type="ECO:0000256" key="6">
    <source>
        <dbReference type="SAM" id="Phobius"/>
    </source>
</evidence>
<keyword evidence="10" id="KW-1185">Reference proteome</keyword>
<evidence type="ECO:0000256" key="1">
    <source>
        <dbReference type="ARBA" id="ARBA00004370"/>
    </source>
</evidence>
<keyword evidence="3 6" id="KW-0812">Transmembrane</keyword>
<evidence type="ECO:0000256" key="3">
    <source>
        <dbReference type="ARBA" id="ARBA00022692"/>
    </source>
</evidence>
<evidence type="ECO:0000256" key="2">
    <source>
        <dbReference type="ARBA" id="ARBA00007558"/>
    </source>
</evidence>
<dbReference type="InterPro" id="IPR006968">
    <property type="entry name" value="RUS_fam"/>
</dbReference>